<proteinExistence type="predicted"/>
<dbReference type="AlphaFoldDB" id="A0A8J3KVY6"/>
<evidence type="ECO:0000259" key="1">
    <source>
        <dbReference type="PROSITE" id="PS51186"/>
    </source>
</evidence>
<comment type="caution">
    <text evidence="2">The sequence shown here is derived from an EMBL/GenBank/DDBJ whole genome shotgun (WGS) entry which is preliminary data.</text>
</comment>
<dbReference type="PROSITE" id="PS51186">
    <property type="entry name" value="GNAT"/>
    <property type="match status" value="1"/>
</dbReference>
<dbReference type="EMBL" id="BONH01000063">
    <property type="protein sequence ID" value="GIG02920.1"/>
    <property type="molecule type" value="Genomic_DNA"/>
</dbReference>
<organism evidence="2 3">
    <name type="scientific">Catellatospora citrea</name>
    <dbReference type="NCBI Taxonomy" id="53366"/>
    <lineage>
        <taxon>Bacteria</taxon>
        <taxon>Bacillati</taxon>
        <taxon>Actinomycetota</taxon>
        <taxon>Actinomycetes</taxon>
        <taxon>Micromonosporales</taxon>
        <taxon>Micromonosporaceae</taxon>
        <taxon>Catellatospora</taxon>
    </lineage>
</organism>
<gene>
    <name evidence="2" type="ORF">Cci01nite_80130</name>
</gene>
<evidence type="ECO:0000313" key="2">
    <source>
        <dbReference type="EMBL" id="GIG02920.1"/>
    </source>
</evidence>
<dbReference type="GO" id="GO:0016747">
    <property type="term" value="F:acyltransferase activity, transferring groups other than amino-acyl groups"/>
    <property type="evidence" value="ECO:0007669"/>
    <property type="project" value="InterPro"/>
</dbReference>
<dbReference type="SUPFAM" id="SSF55729">
    <property type="entry name" value="Acyl-CoA N-acyltransferases (Nat)"/>
    <property type="match status" value="1"/>
</dbReference>
<dbReference type="CDD" id="cd04301">
    <property type="entry name" value="NAT_SF"/>
    <property type="match status" value="1"/>
</dbReference>
<accession>A0A8J3KVY6</accession>
<feature type="domain" description="N-acetyltransferase" evidence="1">
    <location>
        <begin position="124"/>
        <end position="255"/>
    </location>
</feature>
<protein>
    <recommendedName>
        <fullName evidence="1">N-acetyltransferase domain-containing protein</fullName>
    </recommendedName>
</protein>
<evidence type="ECO:0000313" key="3">
    <source>
        <dbReference type="Proteomes" id="UP000659904"/>
    </source>
</evidence>
<reference evidence="2 3" key="1">
    <citation type="submission" date="2021-01" db="EMBL/GenBank/DDBJ databases">
        <title>Whole genome shotgun sequence of Catellatospora citrea NBRC 14495.</title>
        <authorList>
            <person name="Komaki H."/>
            <person name="Tamura T."/>
        </authorList>
    </citation>
    <scope>NUCLEOTIDE SEQUENCE [LARGE SCALE GENOMIC DNA]</scope>
    <source>
        <strain evidence="2 3">NBRC 14495</strain>
    </source>
</reference>
<sequence>MAMAVDTEMLAAAWSDMVRDLCGVTPQGWYVERGNVRASATYADAASLNAVSSMSLDPDLAALDELATELGERGLPWSIIVRAAAADAVADVAARHGLFNRHGVPLMACTKQDAVLDAAEGPRSAVRQVGSAASDVYSDVLTVGFEARQGFFGTLMGGRVLDAPGFSGYLAEESGVPVGTGLVIRNRGAAGVFNIAVVPAARGRGLGRALTARVMTDAFAAGDEVAYLNPSTDGWKLYESMGFRLVETWAMFTAP</sequence>
<dbReference type="InterPro" id="IPR000182">
    <property type="entry name" value="GNAT_dom"/>
</dbReference>
<dbReference type="InterPro" id="IPR016181">
    <property type="entry name" value="Acyl_CoA_acyltransferase"/>
</dbReference>
<keyword evidence="3" id="KW-1185">Reference proteome</keyword>
<dbReference type="Pfam" id="PF00583">
    <property type="entry name" value="Acetyltransf_1"/>
    <property type="match status" value="1"/>
</dbReference>
<name>A0A8J3KVY6_9ACTN</name>
<dbReference type="Gene3D" id="3.40.630.30">
    <property type="match status" value="1"/>
</dbReference>
<dbReference type="Proteomes" id="UP000659904">
    <property type="component" value="Unassembled WGS sequence"/>
</dbReference>